<accession>A0ACB8TQH7</accession>
<dbReference type="Proteomes" id="UP001055072">
    <property type="component" value="Unassembled WGS sequence"/>
</dbReference>
<gene>
    <name evidence="1" type="ORF">BDY19DRAFT_972022</name>
</gene>
<keyword evidence="2" id="KW-1185">Reference proteome</keyword>
<evidence type="ECO:0000313" key="2">
    <source>
        <dbReference type="Proteomes" id="UP001055072"/>
    </source>
</evidence>
<dbReference type="EMBL" id="MU274944">
    <property type="protein sequence ID" value="KAI0084292.1"/>
    <property type="molecule type" value="Genomic_DNA"/>
</dbReference>
<proteinExistence type="predicted"/>
<protein>
    <submittedName>
        <fullName evidence="1">Uncharacterized protein</fullName>
    </submittedName>
</protein>
<evidence type="ECO:0000313" key="1">
    <source>
        <dbReference type="EMBL" id="KAI0084292.1"/>
    </source>
</evidence>
<name>A0ACB8TQH7_9APHY</name>
<comment type="caution">
    <text evidence="1">The sequence shown here is derived from an EMBL/GenBank/DDBJ whole genome shotgun (WGS) entry which is preliminary data.</text>
</comment>
<organism evidence="1 2">
    <name type="scientific">Irpex rosettiformis</name>
    <dbReference type="NCBI Taxonomy" id="378272"/>
    <lineage>
        <taxon>Eukaryota</taxon>
        <taxon>Fungi</taxon>
        <taxon>Dikarya</taxon>
        <taxon>Basidiomycota</taxon>
        <taxon>Agaricomycotina</taxon>
        <taxon>Agaricomycetes</taxon>
        <taxon>Polyporales</taxon>
        <taxon>Irpicaceae</taxon>
        <taxon>Irpex</taxon>
    </lineage>
</organism>
<sequence>MHTNVEGLSELLAVTNCNGINRPYNRIHSVFYDCSGYLTGISYGFYLHRITVAYSTAKRSYKD</sequence>
<reference evidence="1" key="1">
    <citation type="journal article" date="2021" name="Environ. Microbiol.">
        <title>Gene family expansions and transcriptome signatures uncover fungal adaptations to wood decay.</title>
        <authorList>
            <person name="Hage H."/>
            <person name="Miyauchi S."/>
            <person name="Viragh M."/>
            <person name="Drula E."/>
            <person name="Min B."/>
            <person name="Chaduli D."/>
            <person name="Navarro D."/>
            <person name="Favel A."/>
            <person name="Norest M."/>
            <person name="Lesage-Meessen L."/>
            <person name="Balint B."/>
            <person name="Merenyi Z."/>
            <person name="de Eugenio L."/>
            <person name="Morin E."/>
            <person name="Martinez A.T."/>
            <person name="Baldrian P."/>
            <person name="Stursova M."/>
            <person name="Martinez M.J."/>
            <person name="Novotny C."/>
            <person name="Magnuson J.K."/>
            <person name="Spatafora J.W."/>
            <person name="Maurice S."/>
            <person name="Pangilinan J."/>
            <person name="Andreopoulos W."/>
            <person name="LaButti K."/>
            <person name="Hundley H."/>
            <person name="Na H."/>
            <person name="Kuo A."/>
            <person name="Barry K."/>
            <person name="Lipzen A."/>
            <person name="Henrissat B."/>
            <person name="Riley R."/>
            <person name="Ahrendt S."/>
            <person name="Nagy L.G."/>
            <person name="Grigoriev I.V."/>
            <person name="Martin F."/>
            <person name="Rosso M.N."/>
        </authorList>
    </citation>
    <scope>NUCLEOTIDE SEQUENCE</scope>
    <source>
        <strain evidence="1">CBS 384.51</strain>
    </source>
</reference>